<dbReference type="EMBL" id="JBANRG010000005">
    <property type="protein sequence ID" value="KAK7466085.1"/>
    <property type="molecule type" value="Genomic_DNA"/>
</dbReference>
<feature type="compositionally biased region" description="Polar residues" evidence="1">
    <location>
        <begin position="1"/>
        <end position="14"/>
    </location>
</feature>
<reference evidence="2 3" key="1">
    <citation type="submission" date="2024-01" db="EMBL/GenBank/DDBJ databases">
        <title>A draft genome for the cacao thread blight pathogen Marasmiellus scandens.</title>
        <authorList>
            <person name="Baruah I.K."/>
            <person name="Leung J."/>
            <person name="Bukari Y."/>
            <person name="Amoako-Attah I."/>
            <person name="Meinhardt L.W."/>
            <person name="Bailey B.A."/>
            <person name="Cohen S.P."/>
        </authorList>
    </citation>
    <scope>NUCLEOTIDE SEQUENCE [LARGE SCALE GENOMIC DNA]</scope>
    <source>
        <strain evidence="2 3">GH-19</strain>
    </source>
</reference>
<accession>A0ABR1JSA4</accession>
<evidence type="ECO:0000313" key="3">
    <source>
        <dbReference type="Proteomes" id="UP001498398"/>
    </source>
</evidence>
<protein>
    <recommendedName>
        <fullName evidence="4">Brain protein I3</fullName>
    </recommendedName>
</protein>
<dbReference type="PANTHER" id="PTHR13551">
    <property type="entry name" value="BRAIN PROTEIN I3"/>
    <property type="match status" value="1"/>
</dbReference>
<organism evidence="2 3">
    <name type="scientific">Marasmiellus scandens</name>
    <dbReference type="NCBI Taxonomy" id="2682957"/>
    <lineage>
        <taxon>Eukaryota</taxon>
        <taxon>Fungi</taxon>
        <taxon>Dikarya</taxon>
        <taxon>Basidiomycota</taxon>
        <taxon>Agaricomycotina</taxon>
        <taxon>Agaricomycetes</taxon>
        <taxon>Agaricomycetidae</taxon>
        <taxon>Agaricales</taxon>
        <taxon>Marasmiineae</taxon>
        <taxon>Omphalotaceae</taxon>
        <taxon>Marasmiellus</taxon>
    </lineage>
</organism>
<gene>
    <name evidence="2" type="ORF">VKT23_004810</name>
</gene>
<name>A0ABR1JSA4_9AGAR</name>
<keyword evidence="3" id="KW-1185">Reference proteome</keyword>
<sequence length="134" mass="14586">MISDKSIAQDQQPGPIQAPPPVYEEASKAPRPGSDHAPGPTMPKPELAPVVMEAPQQQQQQLQPTQPLQERSAAQIGEEYRAALFAQCAQGKHAWKTTYGPCGIITAVLCFPIGLICLFTDTEEKCDRCGVRMK</sequence>
<evidence type="ECO:0008006" key="4">
    <source>
        <dbReference type="Google" id="ProtNLM"/>
    </source>
</evidence>
<comment type="caution">
    <text evidence="2">The sequence shown here is derived from an EMBL/GenBank/DDBJ whole genome shotgun (WGS) entry which is preliminary data.</text>
</comment>
<dbReference type="Proteomes" id="UP001498398">
    <property type="component" value="Unassembled WGS sequence"/>
</dbReference>
<evidence type="ECO:0000256" key="1">
    <source>
        <dbReference type="SAM" id="MobiDB-lite"/>
    </source>
</evidence>
<dbReference type="Pfam" id="PF10164">
    <property type="entry name" value="BRI3"/>
    <property type="match status" value="1"/>
</dbReference>
<proteinExistence type="predicted"/>
<feature type="region of interest" description="Disordered" evidence="1">
    <location>
        <begin position="1"/>
        <end position="72"/>
    </location>
</feature>
<evidence type="ECO:0000313" key="2">
    <source>
        <dbReference type="EMBL" id="KAK7466085.1"/>
    </source>
</evidence>
<dbReference type="InterPro" id="IPR019317">
    <property type="entry name" value="BRI3"/>
</dbReference>
<feature type="compositionally biased region" description="Low complexity" evidence="1">
    <location>
        <begin position="55"/>
        <end position="69"/>
    </location>
</feature>